<evidence type="ECO:0000313" key="3">
    <source>
        <dbReference type="EMBL" id="CDX46280.1"/>
    </source>
</evidence>
<gene>
    <name evidence="3" type="primary">yjgR</name>
    <name evidence="3" type="ORF">MPLDJ20_80295</name>
</gene>
<dbReference type="PANTHER" id="PTHR30121">
    <property type="entry name" value="UNCHARACTERIZED PROTEIN YJGR-RELATED"/>
    <property type="match status" value="1"/>
</dbReference>
<evidence type="ECO:0000256" key="1">
    <source>
        <dbReference type="SAM" id="MobiDB-lite"/>
    </source>
</evidence>
<proteinExistence type="predicted"/>
<dbReference type="EMBL" id="CCNB01000045">
    <property type="protein sequence ID" value="CDX46280.1"/>
    <property type="molecule type" value="Genomic_DNA"/>
</dbReference>
<dbReference type="Gene3D" id="3.40.50.300">
    <property type="entry name" value="P-loop containing nucleotide triphosphate hydrolases"/>
    <property type="match status" value="2"/>
</dbReference>
<dbReference type="InterPro" id="IPR033186">
    <property type="entry name" value="HerA_C"/>
</dbReference>
<dbReference type="SUPFAM" id="SSF52540">
    <property type="entry name" value="P-loop containing nucleoside triphosphate hydrolases"/>
    <property type="match status" value="1"/>
</dbReference>
<feature type="region of interest" description="Disordered" evidence="1">
    <location>
        <begin position="437"/>
        <end position="473"/>
    </location>
</feature>
<accession>A0A090FX18</accession>
<dbReference type="GeneID" id="31893744"/>
<evidence type="ECO:0000313" key="4">
    <source>
        <dbReference type="Proteomes" id="UP000046373"/>
    </source>
</evidence>
<dbReference type="Pfam" id="PF05872">
    <property type="entry name" value="HerA_C"/>
    <property type="match status" value="1"/>
</dbReference>
<feature type="domain" description="Helicase HerA-like C-terminal" evidence="2">
    <location>
        <begin position="13"/>
        <end position="504"/>
    </location>
</feature>
<protein>
    <submittedName>
        <fullName evidence="3">Putative ATPase</fullName>
    </submittedName>
</protein>
<name>A0A090FX18_MESPL</name>
<dbReference type="InterPro" id="IPR027417">
    <property type="entry name" value="P-loop_NTPase"/>
</dbReference>
<sequence length="507" mass="55750">MVDETSIFIGASRKPDDSYQRAEELLLRYGNRHGLVTGATGTGKTVSLQVLAEGFSNAGVPVFCADIKGDLSGISMMGEAKDFLVKRAEQVKLDPYQFQEFPVIFWDLFGEQGHPIRATISEMGPLLMSRLMNLTEAQEGVMNIAFRIADEEGLLLLDLKDLQALLANMAERSDQLSARYGNVTKPSVGAIQRTLLVLESQGAANFFGEPALRIADLMRTTRDGRGAISVLAADKLMMNPRLYATFLLWLMSELFEELPEVGDLDRPKLVFFFDEAHLLFEDAPKVLIDRVEQVVRLIRSKGVGVYFVTQNPLDIPEKVLAQLGNRVQHALRAYTPREQQAVRTAAETFRPNPDFDCATAITQLATGEALVSMLEDKGVPAMVQRTLIRPPSSRLGPITPDERRKIIAESPVAGQYDEAVDRESAFEILRKKTKEAQDAEAQAKQQNSGGSRWTIPGFDDVLGTGNRRSSNRQTVAEAAIKSVVRSVGSSVGRAIVRGILGSLAKGR</sequence>
<evidence type="ECO:0000259" key="2">
    <source>
        <dbReference type="Pfam" id="PF05872"/>
    </source>
</evidence>
<dbReference type="InterPro" id="IPR051162">
    <property type="entry name" value="T4SS_component"/>
</dbReference>
<dbReference type="PANTHER" id="PTHR30121:SF6">
    <property type="entry name" value="SLR6007 PROTEIN"/>
    <property type="match status" value="1"/>
</dbReference>
<dbReference type="AlphaFoldDB" id="A0A090FX18"/>
<dbReference type="Proteomes" id="UP000046373">
    <property type="component" value="Unassembled WGS sequence"/>
</dbReference>
<reference evidence="3 4" key="1">
    <citation type="submission" date="2014-08" db="EMBL/GenBank/DDBJ databases">
        <authorList>
            <person name="Moulin Lionel"/>
        </authorList>
    </citation>
    <scope>NUCLEOTIDE SEQUENCE [LARGE SCALE GENOMIC DNA]</scope>
</reference>
<organism evidence="3 4">
    <name type="scientific">Mesorhizobium plurifarium</name>
    <dbReference type="NCBI Taxonomy" id="69974"/>
    <lineage>
        <taxon>Bacteria</taxon>
        <taxon>Pseudomonadati</taxon>
        <taxon>Pseudomonadota</taxon>
        <taxon>Alphaproteobacteria</taxon>
        <taxon>Hyphomicrobiales</taxon>
        <taxon>Phyllobacteriaceae</taxon>
        <taxon>Mesorhizobium</taxon>
    </lineage>
</organism>